<dbReference type="PANTHER" id="PTHR41259:SF1">
    <property type="entry name" value="DOUBLE-STRAND BREAK REPAIR RAD50 ATPASE, PUTATIVE-RELATED"/>
    <property type="match status" value="1"/>
</dbReference>
<keyword evidence="2" id="KW-1133">Transmembrane helix</keyword>
<evidence type="ECO:0000313" key="5">
    <source>
        <dbReference type="Proteomes" id="UP000295756"/>
    </source>
</evidence>
<feature type="transmembrane region" description="Helical" evidence="2">
    <location>
        <begin position="374"/>
        <end position="405"/>
    </location>
</feature>
<dbReference type="RefSeq" id="WP_013103978.1">
    <property type="nucleotide sequence ID" value="NZ_CP037939.1"/>
</dbReference>
<sequence length="788" mass="90845">MIKIKQIMISGFGRWSQQRFDFIDDFQVIVGQNESGKSTVRAFIVGMLFGFPTKKGHANVYDPKDGSQYGGSLVADFDGTVVRITRLGRTQSELSITYLSNQTSVVDPEKWLSEQLAPLTREMFDHIFNFSQQDLAKVSQLKAIDLQKLLLNIGAVGSEDWLEVANDIEKHADKQFAQRTTGKRPLNLASKQYQMHADSLITKGDEVTAYVLAEKETHEYTEQLLKNQAIVQRLTQKIQDLHILVQQYQLYQSAQVVKEQLDINRVIVSDADIATLQRVTVISDMHREKITQLEENIQSPKKVTKDETSDLSSELSVLQAKARYLKNITAERVMLLKRLQHLQNQFFGKELPAPLTADERKIINNKDVTLPVTVVALIIGVIAFLTIKPLVIIAILMVFYAYYLFQLRQKQLHHIQSRYGEMSLLDIQSVQGAINEAPEQQQQLTILEAAILKNKQQLVLQLEPIAKRFQVPMQSDDFEALIGQLNRLNDQDWLRHQNETLLASQKNQQRLTDIKQHQTQLAQQLETRQNLLQKYHVTTIEEINHLKLENIDYLRKKQRYDDLMQQIDSDKLIQLRQIKDDNELQKQIILTQQELEKAQQLVLTIQTQLSDLQAQQKQRTSDDAFLKQQQDLANERTVLIDQFGDYLAEKMVVKWINQALQLASQNRFPKMSKKATCYFEKLTAGRYVAINFVKETLIVINQTGQQFNVIELSTGTQEQLYTALRLALSDVISDIISLPLLIDDGFVNFDVPRRQIMLTILQEIAKQQQIFYFTTSDSYIEKKNMIRL</sequence>
<keyword evidence="1" id="KW-0175">Coiled coil</keyword>
<name>A0ABX5SMI0_9LACO</name>
<protein>
    <recommendedName>
        <fullName evidence="3">YhaN AAA domain-containing protein</fullName>
    </recommendedName>
</protein>
<evidence type="ECO:0000256" key="1">
    <source>
        <dbReference type="SAM" id="Coils"/>
    </source>
</evidence>
<keyword evidence="2" id="KW-0472">Membrane</keyword>
<dbReference type="SUPFAM" id="SSF52540">
    <property type="entry name" value="P-loop containing nucleoside triphosphate hydrolases"/>
    <property type="match status" value="1"/>
</dbReference>
<organism evidence="4 5">
    <name type="scientific">Leuconostoc kimchii</name>
    <dbReference type="NCBI Taxonomy" id="136609"/>
    <lineage>
        <taxon>Bacteria</taxon>
        <taxon>Bacillati</taxon>
        <taxon>Bacillota</taxon>
        <taxon>Bacilli</taxon>
        <taxon>Lactobacillales</taxon>
        <taxon>Lactobacillaceae</taxon>
        <taxon>Leuconostoc</taxon>
    </lineage>
</organism>
<keyword evidence="2" id="KW-0812">Transmembrane</keyword>
<accession>A0ABX5SMI0</accession>
<dbReference type="PANTHER" id="PTHR41259">
    <property type="entry name" value="DOUBLE-STRAND BREAK REPAIR RAD50 ATPASE, PUTATIVE-RELATED"/>
    <property type="match status" value="1"/>
</dbReference>
<dbReference type="Pfam" id="PF13514">
    <property type="entry name" value="AAA_27"/>
    <property type="match status" value="1"/>
</dbReference>
<dbReference type="EMBL" id="CP037939">
    <property type="protein sequence ID" value="QBR47743.1"/>
    <property type="molecule type" value="Genomic_DNA"/>
</dbReference>
<evidence type="ECO:0000256" key="2">
    <source>
        <dbReference type="SAM" id="Phobius"/>
    </source>
</evidence>
<proteinExistence type="predicted"/>
<feature type="domain" description="YhaN AAA" evidence="3">
    <location>
        <begin position="3"/>
        <end position="197"/>
    </location>
</feature>
<gene>
    <name evidence="4" type="ORF">EW139_06265</name>
</gene>
<feature type="coiled-coil region" evidence="1">
    <location>
        <begin position="581"/>
        <end position="615"/>
    </location>
</feature>
<dbReference type="Proteomes" id="UP000295756">
    <property type="component" value="Chromosome"/>
</dbReference>
<evidence type="ECO:0000259" key="3">
    <source>
        <dbReference type="Pfam" id="PF13514"/>
    </source>
</evidence>
<dbReference type="Gene3D" id="3.40.50.300">
    <property type="entry name" value="P-loop containing nucleotide triphosphate hydrolases"/>
    <property type="match status" value="2"/>
</dbReference>
<evidence type="ECO:0000313" key="4">
    <source>
        <dbReference type="EMBL" id="QBR47743.1"/>
    </source>
</evidence>
<reference evidence="4 5" key="1">
    <citation type="submission" date="2019-03" db="EMBL/GenBank/DDBJ databases">
        <title>Complete Genome Sequence of Leuconostoc kimchii strain NKJ218 Isolated from Homemade Kimchi.</title>
        <authorList>
            <person name="Jung J.Y."/>
            <person name="Jin H.M."/>
            <person name="Jung J.-W."/>
            <person name="Lee S.-Y."/>
            <person name="Ryu B.-G."/>
            <person name="Han S.-S."/>
            <person name="Kang H.K."/>
            <person name="Choi H.W."/>
            <person name="Chung E.J."/>
            <person name="Choi K.-M."/>
        </authorList>
    </citation>
    <scope>NUCLEOTIDE SEQUENCE [LARGE SCALE GENOMIC DNA]</scope>
    <source>
        <strain evidence="4 5">NKJ218</strain>
    </source>
</reference>
<dbReference type="InterPro" id="IPR038734">
    <property type="entry name" value="YhaN_AAA"/>
</dbReference>
<dbReference type="InterPro" id="IPR027417">
    <property type="entry name" value="P-loop_NTPase"/>
</dbReference>
<keyword evidence="5" id="KW-1185">Reference proteome</keyword>